<dbReference type="SUPFAM" id="SSF160246">
    <property type="entry name" value="EspE N-terminal domain-like"/>
    <property type="match status" value="1"/>
</dbReference>
<gene>
    <name evidence="1" type="ORF">B5V00_08735</name>
</gene>
<protein>
    <submittedName>
        <fullName evidence="1">Uncharacterized protein</fullName>
    </submittedName>
</protein>
<accession>A0A1X0Y586</accession>
<dbReference type="RefSeq" id="WP_085010397.1">
    <property type="nucleotide sequence ID" value="NZ_NAAD01000009.1"/>
</dbReference>
<organism evidence="1 2">
    <name type="scientific">Geothermobacter hydrogeniphilus</name>
    <dbReference type="NCBI Taxonomy" id="1969733"/>
    <lineage>
        <taxon>Bacteria</taxon>
        <taxon>Pseudomonadati</taxon>
        <taxon>Thermodesulfobacteriota</taxon>
        <taxon>Desulfuromonadia</taxon>
        <taxon>Desulfuromonadales</taxon>
        <taxon>Geothermobacteraceae</taxon>
        <taxon>Geothermobacter</taxon>
    </lineage>
</organism>
<dbReference type="STRING" id="1969733.B5V00_08735"/>
<reference evidence="1 2" key="1">
    <citation type="submission" date="2017-03" db="EMBL/GenBank/DDBJ databases">
        <title>Genome sequence of Geothermobacter sp. EPR-M, Deep-Sea Iron Reducer.</title>
        <authorList>
            <person name="Tully B."/>
            <person name="Savalia P."/>
            <person name="Abuyen K."/>
            <person name="Baughan C."/>
            <person name="Romero E."/>
            <person name="Ronkowski C."/>
            <person name="Torres B."/>
            <person name="Tremblay J."/>
            <person name="Trujillo A."/>
            <person name="Tyler M."/>
            <person name="Perez-Rodriguez I."/>
            <person name="Amend J."/>
        </authorList>
    </citation>
    <scope>NUCLEOTIDE SEQUENCE [LARGE SCALE GENOMIC DNA]</scope>
    <source>
        <strain evidence="1 2">EPR-M</strain>
    </source>
</reference>
<proteinExistence type="predicted"/>
<dbReference type="Proteomes" id="UP000193136">
    <property type="component" value="Unassembled WGS sequence"/>
</dbReference>
<sequence>MTGPKEHPSDKYCPRFGHLAVEMGYVTPQQLKEALSEQVDDNLSGRQHRILGAIFFDRGWMTPGQIDEVLNRLFRSIKEEIS</sequence>
<dbReference type="InterPro" id="IPR037257">
    <property type="entry name" value="T2SS_E_N_sf"/>
</dbReference>
<comment type="caution">
    <text evidence="1">The sequence shown here is derived from an EMBL/GenBank/DDBJ whole genome shotgun (WGS) entry which is preliminary data.</text>
</comment>
<evidence type="ECO:0000313" key="1">
    <source>
        <dbReference type="EMBL" id="ORJ60325.1"/>
    </source>
</evidence>
<name>A0A1X0Y586_9BACT</name>
<dbReference type="EMBL" id="NAAD01000009">
    <property type="protein sequence ID" value="ORJ60325.1"/>
    <property type="molecule type" value="Genomic_DNA"/>
</dbReference>
<dbReference type="OrthoDB" id="5402266at2"/>
<evidence type="ECO:0000313" key="2">
    <source>
        <dbReference type="Proteomes" id="UP000193136"/>
    </source>
</evidence>
<keyword evidence="2" id="KW-1185">Reference proteome</keyword>
<dbReference type="AlphaFoldDB" id="A0A1X0Y586"/>